<dbReference type="AlphaFoldDB" id="A0A2S7AIS6"/>
<comment type="caution">
    <text evidence="2">The sequence shown here is derived from an EMBL/GenBank/DDBJ whole genome shotgun (WGS) entry which is preliminary data.</text>
</comment>
<dbReference type="EMBL" id="MIGY01000001">
    <property type="protein sequence ID" value="PPU09744.1"/>
    <property type="molecule type" value="Genomic_DNA"/>
</dbReference>
<accession>A0A2S7AIS6</accession>
<feature type="region of interest" description="Disordered" evidence="1">
    <location>
        <begin position="55"/>
        <end position="80"/>
    </location>
</feature>
<gene>
    <name evidence="2" type="ORF">XarjCFBP7645_05575</name>
</gene>
<dbReference type="Proteomes" id="UP000239204">
    <property type="component" value="Unassembled WGS sequence"/>
</dbReference>
<evidence type="ECO:0000313" key="2">
    <source>
        <dbReference type="EMBL" id="PPU09744.1"/>
    </source>
</evidence>
<protein>
    <submittedName>
        <fullName evidence="2">Uncharacterized protein</fullName>
    </submittedName>
</protein>
<organism evidence="2 3">
    <name type="scientific">Xanthomonas arboricola</name>
    <dbReference type="NCBI Taxonomy" id="56448"/>
    <lineage>
        <taxon>Bacteria</taxon>
        <taxon>Pseudomonadati</taxon>
        <taxon>Pseudomonadota</taxon>
        <taxon>Gammaproteobacteria</taxon>
        <taxon>Lysobacterales</taxon>
        <taxon>Lysobacteraceae</taxon>
        <taxon>Xanthomonas</taxon>
    </lineage>
</organism>
<evidence type="ECO:0000313" key="3">
    <source>
        <dbReference type="Proteomes" id="UP000239204"/>
    </source>
</evidence>
<name>A0A2S7AIS6_9XANT</name>
<evidence type="ECO:0000256" key="1">
    <source>
        <dbReference type="SAM" id="MobiDB-lite"/>
    </source>
</evidence>
<sequence>MLLLTVHTDDLDGSLPAHRRGTLGGMDAAPEPTRTYLRRVLRWWAGKGPAAKPQIIRSATDRSALTRPSEHDPQSNRDLQQWRRLGAIRCLSQKLGKSSARCPHRLRDTP</sequence>
<reference evidence="2 3" key="1">
    <citation type="submission" date="2016-08" db="EMBL/GenBank/DDBJ databases">
        <title>Evolution of the type three secretion system and type three effector repertoires in Xanthomonas.</title>
        <authorList>
            <person name="Merda D."/>
            <person name="Briand M."/>
            <person name="Bosis E."/>
            <person name="Rousseau C."/>
            <person name="Portier P."/>
            <person name="Jacques M.-A."/>
            <person name="Fischer-Le Saux M."/>
        </authorList>
    </citation>
    <scope>NUCLEOTIDE SEQUENCE [LARGE SCALE GENOMIC DNA]</scope>
    <source>
        <strain evidence="2 3">CFBP 7645</strain>
    </source>
</reference>
<proteinExistence type="predicted"/>